<dbReference type="SUPFAM" id="SSF52540">
    <property type="entry name" value="P-loop containing nucleoside triphosphate hydrolases"/>
    <property type="match status" value="1"/>
</dbReference>
<dbReference type="SMART" id="SM00382">
    <property type="entry name" value="AAA"/>
    <property type="match status" value="1"/>
</dbReference>
<sequence>MTVKENQYKKILRDYEIKRDMSNRRLKARQEEVYARIPRIAEIDRILSSTGIEVSKLVLQYPEKADELIKSLEQRNLDLVIEKAELLYVNGYDKDYLEPSYSCSDCKDTGYINNSPCHCFKQALIDVAYDQSNLKDILSVENFENFNFGYYSDEIHPQANISPRENIKNIYSHCIRFVDEFDDTFNNMIFYGDPGLGKTFLCNCIAKDLLDRGKTVLYLTAFQLFKLFEQERFRKEENEDSKAYLDAIFTVDLLIIDDLGTEFNTALTGAELFNCLNARLLDRKPTIISTNLSPNDWQKQYSERIVSRVFGNYKALKFIGTDIRILKKYN</sequence>
<accession>A0ABZ2Y3N3</accession>
<dbReference type="Gene3D" id="3.40.50.300">
    <property type="entry name" value="P-loop containing nucleotide triphosphate hydrolases"/>
    <property type="match status" value="1"/>
</dbReference>
<dbReference type="InterPro" id="IPR027417">
    <property type="entry name" value="P-loop_NTPase"/>
</dbReference>
<gene>
    <name evidence="2" type="ORF">QBE51_10475</name>
</gene>
<dbReference type="RefSeq" id="WP_341876227.1">
    <property type="nucleotide sequence ID" value="NZ_CP121687.1"/>
</dbReference>
<dbReference type="PANTHER" id="PTHR30050:SF4">
    <property type="entry name" value="ATP-BINDING PROTEIN RV3427C IN INSERTION SEQUENCE-RELATED"/>
    <property type="match status" value="1"/>
</dbReference>
<reference evidence="2 3" key="1">
    <citation type="submission" date="2023-03" db="EMBL/GenBank/DDBJ databases">
        <title>Novel Species.</title>
        <authorList>
            <person name="Ma S."/>
        </authorList>
    </citation>
    <scope>NUCLEOTIDE SEQUENCE [LARGE SCALE GENOMIC DNA]</scope>
    <source>
        <strain evidence="2 3">LIND6LT2</strain>
    </source>
</reference>
<dbReference type="Proteomes" id="UP001486565">
    <property type="component" value="Chromosome"/>
</dbReference>
<name>A0ABZ2Y3N3_9FIRM</name>
<dbReference type="PANTHER" id="PTHR30050">
    <property type="entry name" value="CHROMOSOMAL REPLICATION INITIATOR PROTEIN DNAA"/>
    <property type="match status" value="1"/>
</dbReference>
<feature type="domain" description="AAA+ ATPase" evidence="1">
    <location>
        <begin position="184"/>
        <end position="320"/>
    </location>
</feature>
<keyword evidence="2" id="KW-0067">ATP-binding</keyword>
<dbReference type="InterPro" id="IPR003593">
    <property type="entry name" value="AAA+_ATPase"/>
</dbReference>
<dbReference type="NCBIfam" id="NF005304">
    <property type="entry name" value="PRK06835.1"/>
    <property type="match status" value="1"/>
</dbReference>
<evidence type="ECO:0000313" key="3">
    <source>
        <dbReference type="Proteomes" id="UP001486565"/>
    </source>
</evidence>
<keyword evidence="3" id="KW-1185">Reference proteome</keyword>
<evidence type="ECO:0000313" key="2">
    <source>
        <dbReference type="EMBL" id="WZL69219.1"/>
    </source>
</evidence>
<evidence type="ECO:0000259" key="1">
    <source>
        <dbReference type="SMART" id="SM00382"/>
    </source>
</evidence>
<proteinExistence type="predicted"/>
<keyword evidence="2" id="KW-0547">Nucleotide-binding</keyword>
<dbReference type="CDD" id="cd00009">
    <property type="entry name" value="AAA"/>
    <property type="match status" value="1"/>
</dbReference>
<protein>
    <submittedName>
        <fullName evidence="2">ATP-binding protein</fullName>
    </submittedName>
</protein>
<dbReference type="InterPro" id="IPR002611">
    <property type="entry name" value="IstB_ATP-bd"/>
</dbReference>
<organism evidence="2 3">
    <name type="scientific">Defluviitalea saccharophila</name>
    <dbReference type="NCBI Taxonomy" id="879970"/>
    <lineage>
        <taxon>Bacteria</taxon>
        <taxon>Bacillati</taxon>
        <taxon>Bacillota</taxon>
        <taxon>Clostridia</taxon>
        <taxon>Lachnospirales</taxon>
        <taxon>Defluviitaleaceae</taxon>
        <taxon>Defluviitalea</taxon>
    </lineage>
</organism>
<dbReference type="Pfam" id="PF01695">
    <property type="entry name" value="IstB_IS21"/>
    <property type="match status" value="1"/>
</dbReference>
<dbReference type="GO" id="GO:0005524">
    <property type="term" value="F:ATP binding"/>
    <property type="evidence" value="ECO:0007669"/>
    <property type="project" value="UniProtKB-KW"/>
</dbReference>
<dbReference type="EMBL" id="CP121687">
    <property type="protein sequence ID" value="WZL69219.1"/>
    <property type="molecule type" value="Genomic_DNA"/>
</dbReference>